<dbReference type="EMBL" id="SRLO01001238">
    <property type="protein sequence ID" value="TNN39888.1"/>
    <property type="molecule type" value="Genomic_DNA"/>
</dbReference>
<sequence length="98" mass="10991">MNQVWLSDPETLHPHWVHCGKHDADEASYPQDDRLREEPPVCAPKSVVLLSDVLMNNAASTCCGAETRSALVFEPQLLMYDCHFLSLCAAWRLFAGSF</sequence>
<organism evidence="1 2">
    <name type="scientific">Liparis tanakae</name>
    <name type="common">Tanaka's snailfish</name>
    <dbReference type="NCBI Taxonomy" id="230148"/>
    <lineage>
        <taxon>Eukaryota</taxon>
        <taxon>Metazoa</taxon>
        <taxon>Chordata</taxon>
        <taxon>Craniata</taxon>
        <taxon>Vertebrata</taxon>
        <taxon>Euteleostomi</taxon>
        <taxon>Actinopterygii</taxon>
        <taxon>Neopterygii</taxon>
        <taxon>Teleostei</taxon>
        <taxon>Neoteleostei</taxon>
        <taxon>Acanthomorphata</taxon>
        <taxon>Eupercaria</taxon>
        <taxon>Perciformes</taxon>
        <taxon>Cottioidei</taxon>
        <taxon>Cottales</taxon>
        <taxon>Liparidae</taxon>
        <taxon>Liparis</taxon>
    </lineage>
</organism>
<dbReference type="AlphaFoldDB" id="A0A4Z2FFF6"/>
<evidence type="ECO:0000313" key="1">
    <source>
        <dbReference type="EMBL" id="TNN39888.1"/>
    </source>
</evidence>
<keyword evidence="2" id="KW-1185">Reference proteome</keyword>
<accession>A0A4Z2FFF6</accession>
<evidence type="ECO:0000313" key="2">
    <source>
        <dbReference type="Proteomes" id="UP000314294"/>
    </source>
</evidence>
<proteinExistence type="predicted"/>
<comment type="caution">
    <text evidence="1">The sequence shown here is derived from an EMBL/GenBank/DDBJ whole genome shotgun (WGS) entry which is preliminary data.</text>
</comment>
<dbReference type="Proteomes" id="UP000314294">
    <property type="component" value="Unassembled WGS sequence"/>
</dbReference>
<gene>
    <name evidence="1" type="ORF">EYF80_049941</name>
</gene>
<name>A0A4Z2FFF6_9TELE</name>
<reference evidence="1 2" key="1">
    <citation type="submission" date="2019-03" db="EMBL/GenBank/DDBJ databases">
        <title>First draft genome of Liparis tanakae, snailfish: a comprehensive survey of snailfish specific genes.</title>
        <authorList>
            <person name="Kim W."/>
            <person name="Song I."/>
            <person name="Jeong J.-H."/>
            <person name="Kim D."/>
            <person name="Kim S."/>
            <person name="Ryu S."/>
            <person name="Song J.Y."/>
            <person name="Lee S.K."/>
        </authorList>
    </citation>
    <scope>NUCLEOTIDE SEQUENCE [LARGE SCALE GENOMIC DNA]</scope>
    <source>
        <tissue evidence="1">Muscle</tissue>
    </source>
</reference>
<protein>
    <submittedName>
        <fullName evidence="1">Uncharacterized protein</fullName>
    </submittedName>
</protein>